<evidence type="ECO:0000256" key="2">
    <source>
        <dbReference type="SAM" id="SignalP"/>
    </source>
</evidence>
<dbReference type="InterPro" id="IPR013783">
    <property type="entry name" value="Ig-like_fold"/>
</dbReference>
<organism evidence="4 5">
    <name type="scientific">Rhamnusium bicolor</name>
    <dbReference type="NCBI Taxonomy" id="1586634"/>
    <lineage>
        <taxon>Eukaryota</taxon>
        <taxon>Metazoa</taxon>
        <taxon>Ecdysozoa</taxon>
        <taxon>Arthropoda</taxon>
        <taxon>Hexapoda</taxon>
        <taxon>Insecta</taxon>
        <taxon>Pterygota</taxon>
        <taxon>Neoptera</taxon>
        <taxon>Endopterygota</taxon>
        <taxon>Coleoptera</taxon>
        <taxon>Polyphaga</taxon>
        <taxon>Cucujiformia</taxon>
        <taxon>Chrysomeloidea</taxon>
        <taxon>Cerambycidae</taxon>
        <taxon>Lepturinae</taxon>
        <taxon>Rhagiini</taxon>
        <taxon>Rhamnusium</taxon>
    </lineage>
</organism>
<dbReference type="Pfam" id="PF00041">
    <property type="entry name" value="fn3"/>
    <property type="match status" value="2"/>
</dbReference>
<dbReference type="PROSITE" id="PS50853">
    <property type="entry name" value="FN3"/>
    <property type="match status" value="2"/>
</dbReference>
<dbReference type="InterPro" id="IPR050991">
    <property type="entry name" value="ECM_Regulatory_Proteins"/>
</dbReference>
<keyword evidence="5" id="KW-1185">Reference proteome</keyword>
<reference evidence="4" key="1">
    <citation type="journal article" date="2023" name="Insect Mol. Biol.">
        <title>Genome sequencing provides insights into the evolution of gene families encoding plant cell wall-degrading enzymes in longhorned beetles.</title>
        <authorList>
            <person name="Shin N.R."/>
            <person name="Okamura Y."/>
            <person name="Kirsch R."/>
            <person name="Pauchet Y."/>
        </authorList>
    </citation>
    <scope>NUCLEOTIDE SEQUENCE</scope>
    <source>
        <strain evidence="4">RBIC_L_NR</strain>
    </source>
</reference>
<sequence length="274" mass="31220">MGHAFVYVLVAICGVLSAQDTTTTEFYATTELSESSDAKFTKGIDTPTSDIAVPPKPRNLTVLDYTPDSIRLQWANPARTNGLIEGYRVYYMNNNFTAVQPDKIPFDEPLIRYNLTDLKPLTEYTIFVKAFTEKHEGFPSESVMATTDINGPSAPRVLNLSCQANETIFIQWERPSNYYYSIDYYYVYINLGNHLYDNITISTTKDHLETTYILNNLTPDAYYNVQIQASTRSNRTHRLIMGELSPPMRVYVSKTCEEPEDSFFLGHANWALGF</sequence>
<evidence type="ECO:0000259" key="3">
    <source>
        <dbReference type="PROSITE" id="PS50853"/>
    </source>
</evidence>
<feature type="chain" id="PRO_5043821368" description="Fibronectin type-III domain-containing protein" evidence="2">
    <location>
        <begin position="19"/>
        <end position="274"/>
    </location>
</feature>
<feature type="signal peptide" evidence="2">
    <location>
        <begin position="1"/>
        <end position="18"/>
    </location>
</feature>
<keyword evidence="2" id="KW-0732">Signal</keyword>
<proteinExistence type="predicted"/>
<name>A0AAV8XEP1_9CUCU</name>
<dbReference type="PANTHER" id="PTHR46708:SF2">
    <property type="entry name" value="FIBRONECTIN TYPE-III DOMAIN-CONTAINING PROTEIN"/>
    <property type="match status" value="1"/>
</dbReference>
<accession>A0AAV8XEP1</accession>
<protein>
    <recommendedName>
        <fullName evidence="3">Fibronectin type-III domain-containing protein</fullName>
    </recommendedName>
</protein>
<evidence type="ECO:0000313" key="4">
    <source>
        <dbReference type="EMBL" id="KAJ8936513.1"/>
    </source>
</evidence>
<dbReference type="SUPFAM" id="SSF49265">
    <property type="entry name" value="Fibronectin type III"/>
    <property type="match status" value="1"/>
</dbReference>
<comment type="caution">
    <text evidence="4">The sequence shown here is derived from an EMBL/GenBank/DDBJ whole genome shotgun (WGS) entry which is preliminary data.</text>
</comment>
<dbReference type="EMBL" id="JANEYF010003410">
    <property type="protein sequence ID" value="KAJ8936513.1"/>
    <property type="molecule type" value="Genomic_DNA"/>
</dbReference>
<keyword evidence="1" id="KW-0677">Repeat</keyword>
<dbReference type="CDD" id="cd00063">
    <property type="entry name" value="FN3"/>
    <property type="match status" value="2"/>
</dbReference>
<dbReference type="AlphaFoldDB" id="A0AAV8XEP1"/>
<dbReference type="PANTHER" id="PTHR46708">
    <property type="entry name" value="TENASCIN"/>
    <property type="match status" value="1"/>
</dbReference>
<feature type="domain" description="Fibronectin type-III" evidence="3">
    <location>
        <begin position="151"/>
        <end position="255"/>
    </location>
</feature>
<gene>
    <name evidence="4" type="ORF">NQ314_012377</name>
</gene>
<dbReference type="Proteomes" id="UP001162156">
    <property type="component" value="Unassembled WGS sequence"/>
</dbReference>
<dbReference type="InterPro" id="IPR003961">
    <property type="entry name" value="FN3_dom"/>
</dbReference>
<dbReference type="Gene3D" id="2.60.40.10">
    <property type="entry name" value="Immunoglobulins"/>
    <property type="match status" value="2"/>
</dbReference>
<feature type="domain" description="Fibronectin type-III" evidence="3">
    <location>
        <begin position="56"/>
        <end position="150"/>
    </location>
</feature>
<dbReference type="SMART" id="SM00060">
    <property type="entry name" value="FN3"/>
    <property type="match status" value="2"/>
</dbReference>
<evidence type="ECO:0000313" key="5">
    <source>
        <dbReference type="Proteomes" id="UP001162156"/>
    </source>
</evidence>
<evidence type="ECO:0000256" key="1">
    <source>
        <dbReference type="ARBA" id="ARBA00022737"/>
    </source>
</evidence>
<dbReference type="InterPro" id="IPR036116">
    <property type="entry name" value="FN3_sf"/>
</dbReference>